<sequence length="88" mass="9726">MTESSLLTQWRPVSPRPTSRHINGTPRQHPRHSETNESASPSKGEGRHELAIKGHCYGPQVFAHISLPSIVYCTANNRASVDLFSSDC</sequence>
<proteinExistence type="predicted"/>
<keyword evidence="3" id="KW-1185">Reference proteome</keyword>
<dbReference type="Proteomes" id="UP001233172">
    <property type="component" value="Unassembled WGS sequence"/>
</dbReference>
<organism evidence="2 3">
    <name type="scientific">Biomphalaria pfeifferi</name>
    <name type="common">Bloodfluke planorb</name>
    <name type="synonym">Freshwater snail</name>
    <dbReference type="NCBI Taxonomy" id="112525"/>
    <lineage>
        <taxon>Eukaryota</taxon>
        <taxon>Metazoa</taxon>
        <taxon>Spiralia</taxon>
        <taxon>Lophotrochozoa</taxon>
        <taxon>Mollusca</taxon>
        <taxon>Gastropoda</taxon>
        <taxon>Heterobranchia</taxon>
        <taxon>Euthyneura</taxon>
        <taxon>Panpulmonata</taxon>
        <taxon>Hygrophila</taxon>
        <taxon>Lymnaeoidea</taxon>
        <taxon>Planorbidae</taxon>
        <taxon>Biomphalaria</taxon>
    </lineage>
</organism>
<reference evidence="2" key="2">
    <citation type="submission" date="2023-04" db="EMBL/GenBank/DDBJ databases">
        <authorList>
            <person name="Bu L."/>
            <person name="Lu L."/>
            <person name="Laidemitt M.R."/>
            <person name="Zhang S.M."/>
            <person name="Mutuku M."/>
            <person name="Mkoji G."/>
            <person name="Steinauer M."/>
            <person name="Loker E.S."/>
        </authorList>
    </citation>
    <scope>NUCLEOTIDE SEQUENCE</scope>
    <source>
        <strain evidence="2">KasaAsao</strain>
        <tissue evidence="2">Whole Snail</tissue>
    </source>
</reference>
<accession>A0AAD8EVB0</accession>
<feature type="region of interest" description="Disordered" evidence="1">
    <location>
        <begin position="1"/>
        <end position="50"/>
    </location>
</feature>
<protein>
    <submittedName>
        <fullName evidence="2">Uncharacterized protein</fullName>
    </submittedName>
</protein>
<evidence type="ECO:0000313" key="2">
    <source>
        <dbReference type="EMBL" id="KAK0041702.1"/>
    </source>
</evidence>
<comment type="caution">
    <text evidence="2">The sequence shown here is derived from an EMBL/GenBank/DDBJ whole genome shotgun (WGS) entry which is preliminary data.</text>
</comment>
<evidence type="ECO:0000256" key="1">
    <source>
        <dbReference type="SAM" id="MobiDB-lite"/>
    </source>
</evidence>
<dbReference type="AlphaFoldDB" id="A0AAD8EVB0"/>
<gene>
    <name evidence="2" type="ORF">Bpfe_028898</name>
</gene>
<feature type="compositionally biased region" description="Polar residues" evidence="1">
    <location>
        <begin position="16"/>
        <end position="26"/>
    </location>
</feature>
<evidence type="ECO:0000313" key="3">
    <source>
        <dbReference type="Proteomes" id="UP001233172"/>
    </source>
</evidence>
<reference evidence="2" key="1">
    <citation type="journal article" date="2023" name="PLoS Negl. Trop. Dis.">
        <title>A genome sequence for Biomphalaria pfeifferi, the major vector snail for the human-infecting parasite Schistosoma mansoni.</title>
        <authorList>
            <person name="Bu L."/>
            <person name="Lu L."/>
            <person name="Laidemitt M.R."/>
            <person name="Zhang S.M."/>
            <person name="Mutuku M."/>
            <person name="Mkoji G."/>
            <person name="Steinauer M."/>
            <person name="Loker E.S."/>
        </authorList>
    </citation>
    <scope>NUCLEOTIDE SEQUENCE</scope>
    <source>
        <strain evidence="2">KasaAsao</strain>
    </source>
</reference>
<dbReference type="EMBL" id="JASAOG010000265">
    <property type="protein sequence ID" value="KAK0041702.1"/>
    <property type="molecule type" value="Genomic_DNA"/>
</dbReference>
<name>A0AAD8EVB0_BIOPF</name>